<accession>A0A9W6ZYX7</accession>
<name>A0A9W6ZYX7_9STRA</name>
<keyword evidence="2" id="KW-1185">Reference proteome</keyword>
<gene>
    <name evidence="1" type="ORF">TrRE_jg7356</name>
</gene>
<dbReference type="AlphaFoldDB" id="A0A9W6ZYX7"/>
<dbReference type="Proteomes" id="UP001165082">
    <property type="component" value="Unassembled WGS sequence"/>
</dbReference>
<evidence type="ECO:0000313" key="2">
    <source>
        <dbReference type="Proteomes" id="UP001165082"/>
    </source>
</evidence>
<comment type="caution">
    <text evidence="1">The sequence shown here is derived from an EMBL/GenBank/DDBJ whole genome shotgun (WGS) entry which is preliminary data.</text>
</comment>
<protein>
    <submittedName>
        <fullName evidence="1">Uncharacterized protein</fullName>
    </submittedName>
</protein>
<reference evidence="1" key="1">
    <citation type="submission" date="2022-07" db="EMBL/GenBank/DDBJ databases">
        <title>Genome analysis of Parmales, a sister group of diatoms, reveals the evolutionary specialization of diatoms from phago-mixotrophs to photoautotrophs.</title>
        <authorList>
            <person name="Ban H."/>
            <person name="Sato S."/>
            <person name="Yoshikawa S."/>
            <person name="Kazumasa Y."/>
            <person name="Nakamura Y."/>
            <person name="Ichinomiya M."/>
            <person name="Saitoh K."/>
            <person name="Sato N."/>
            <person name="Blanc-Mathieu R."/>
            <person name="Endo H."/>
            <person name="Kuwata A."/>
            <person name="Ogata H."/>
        </authorList>
    </citation>
    <scope>NUCLEOTIDE SEQUENCE</scope>
</reference>
<evidence type="ECO:0000313" key="1">
    <source>
        <dbReference type="EMBL" id="GMH59663.1"/>
    </source>
</evidence>
<proteinExistence type="predicted"/>
<dbReference type="EMBL" id="BRXZ01003673">
    <property type="protein sequence ID" value="GMH59663.1"/>
    <property type="molecule type" value="Genomic_DNA"/>
</dbReference>
<sequence>VEYLVDGMLRRHVVPLASTPPDFYDSGPQAALISVDSVDVSKVEPGKLANAGLLKVDVREGGENVCTINCVVMVEERGGEFTREIYSPFE</sequence>
<feature type="non-terminal residue" evidence="1">
    <location>
        <position position="1"/>
    </location>
</feature>
<dbReference type="OrthoDB" id="203202at2759"/>
<organism evidence="1 2">
    <name type="scientific">Triparma retinervis</name>
    <dbReference type="NCBI Taxonomy" id="2557542"/>
    <lineage>
        <taxon>Eukaryota</taxon>
        <taxon>Sar</taxon>
        <taxon>Stramenopiles</taxon>
        <taxon>Ochrophyta</taxon>
        <taxon>Bolidophyceae</taxon>
        <taxon>Parmales</taxon>
        <taxon>Triparmaceae</taxon>
        <taxon>Triparma</taxon>
    </lineage>
</organism>